<protein>
    <submittedName>
        <fullName evidence="1">Uncharacterized protein</fullName>
    </submittedName>
</protein>
<dbReference type="Proteomes" id="UP000574390">
    <property type="component" value="Unassembled WGS sequence"/>
</dbReference>
<sequence length="696" mass="76591">MCETLIEDCSLSSSHLRASSYLRYFPSRTITTTPPPPSSSSSSSSSAQKPARCALCTGAFPDRRVHAYLLTAPVFLVHAGGAGSYGGALGGGFPYLSPPIIQVPQIIPGHGSMGMRASSADTFLIIIYLPGGQRLQQSLSWALYLATPALLDWPTSPCESLADMEAVSKARVDASLIPNFEVCAGPPDAHGLPHIPELNEITAGSSTSSPPCGGSRPKWKEVFLPAHWDGSSTRELEAKRAEIDEILYGAAEEAPFSNIFLGGIGQAAGLAMHVSIFFPFELAGVIAVNPEMLLITADLLGMAKNGSIIPDIWGPTKVFGYYTPRGSHVTFEPGLHAMDIPYAGSYGGRLQWAPYDSIDVAELMWDKFSQPKCSIIFVTDDEQTPKNPDFRTSLIEELHGEKIVTSRCGFAFHYGLVPAEEIDHVKLSSPIPITDIYAHCRGLSNRVQEARNLGIPGGRIFTFGQGAGRELIDICRSEIPLQFREIPTARVASPEVKWQWNDVRAVALSTMRKVRRELQTLHRHRTVIFAYKSPQAAMRRKALESEVVRELSVNLRFPTRVISLVLPDMKPQVRPRPKPLWMGMIYRVLSFTAPVQSATLVAEIPFTEASEIGIMTELRGNFFYHVGPKQKQEISISLENLRSINYPTEKKLMTNLPKAFVEFLNPFPGIDWSDLNTHTTRQALEKLRGNDSDESD</sequence>
<comment type="caution">
    <text evidence="1">The sequence shown here is derived from an EMBL/GenBank/DDBJ whole genome shotgun (WGS) entry which is preliminary data.</text>
</comment>
<evidence type="ECO:0000313" key="2">
    <source>
        <dbReference type="Proteomes" id="UP000574390"/>
    </source>
</evidence>
<accession>A0A7J6R0N8</accession>
<evidence type="ECO:0000313" key="1">
    <source>
        <dbReference type="EMBL" id="KAF4714265.1"/>
    </source>
</evidence>
<proteinExistence type="predicted"/>
<organism evidence="1 2">
    <name type="scientific">Perkinsus olseni</name>
    <name type="common">Perkinsus atlanticus</name>
    <dbReference type="NCBI Taxonomy" id="32597"/>
    <lineage>
        <taxon>Eukaryota</taxon>
        <taxon>Sar</taxon>
        <taxon>Alveolata</taxon>
        <taxon>Perkinsozoa</taxon>
        <taxon>Perkinsea</taxon>
        <taxon>Perkinsida</taxon>
        <taxon>Perkinsidae</taxon>
        <taxon>Perkinsus</taxon>
    </lineage>
</organism>
<reference evidence="1 2" key="1">
    <citation type="submission" date="2020-04" db="EMBL/GenBank/DDBJ databases">
        <title>Perkinsus olseni comparative genomics.</title>
        <authorList>
            <person name="Bogema D.R."/>
        </authorList>
    </citation>
    <scope>NUCLEOTIDE SEQUENCE [LARGE SCALE GENOMIC DNA]</scope>
    <source>
        <strain evidence="1">ATCC PRA-205</strain>
    </source>
</reference>
<name>A0A7J6R0N8_PEROL</name>
<gene>
    <name evidence="1" type="ORF">FOZ62_001716</name>
</gene>
<dbReference type="AlphaFoldDB" id="A0A7J6R0N8"/>
<dbReference type="EMBL" id="JABANM010025647">
    <property type="protein sequence ID" value="KAF4714265.1"/>
    <property type="molecule type" value="Genomic_DNA"/>
</dbReference>